<evidence type="ECO:0000313" key="6">
    <source>
        <dbReference type="Proteomes" id="UP000315400"/>
    </source>
</evidence>
<dbReference type="GO" id="GO:0004340">
    <property type="term" value="F:glucokinase activity"/>
    <property type="evidence" value="ECO:0007669"/>
    <property type="project" value="UniProtKB-UniRule"/>
</dbReference>
<keyword evidence="3" id="KW-0547">Nucleotide-binding</keyword>
<dbReference type="Proteomes" id="UP000315400">
    <property type="component" value="Unassembled WGS sequence"/>
</dbReference>
<reference evidence="5 6" key="1">
    <citation type="submission" date="2019-06" db="EMBL/GenBank/DDBJ databases">
        <title>Metagenome assembled Genome of Spiribacter salinus SL48-SHIP from the microbial mat of Salt Lake 48 (Novosibirsk region, Russia).</title>
        <authorList>
            <person name="Shipova A."/>
            <person name="Rozanov A.S."/>
            <person name="Bryanskaya A.V."/>
            <person name="Peltek S.E."/>
        </authorList>
    </citation>
    <scope>NUCLEOTIDE SEQUENCE [LARGE SCALE GENOMIC DNA]</scope>
    <source>
        <strain evidence="5">SL48-SHIP-2</strain>
    </source>
</reference>
<organism evidence="5 6">
    <name type="scientific">Spiribacter salinus</name>
    <dbReference type="NCBI Taxonomy" id="1335746"/>
    <lineage>
        <taxon>Bacteria</taxon>
        <taxon>Pseudomonadati</taxon>
        <taxon>Pseudomonadota</taxon>
        <taxon>Gammaproteobacteria</taxon>
        <taxon>Chromatiales</taxon>
        <taxon>Ectothiorhodospiraceae</taxon>
        <taxon>Spiribacter</taxon>
    </lineage>
</organism>
<dbReference type="Gene3D" id="3.40.367.20">
    <property type="match status" value="1"/>
</dbReference>
<dbReference type="InterPro" id="IPR003836">
    <property type="entry name" value="Glucokinase"/>
</dbReference>
<comment type="catalytic activity">
    <reaction evidence="3">
        <text>D-glucose + ATP = D-glucose 6-phosphate + ADP + H(+)</text>
        <dbReference type="Rhea" id="RHEA:17825"/>
        <dbReference type="ChEBI" id="CHEBI:4167"/>
        <dbReference type="ChEBI" id="CHEBI:15378"/>
        <dbReference type="ChEBI" id="CHEBI:30616"/>
        <dbReference type="ChEBI" id="CHEBI:61548"/>
        <dbReference type="ChEBI" id="CHEBI:456216"/>
        <dbReference type="EC" id="2.7.1.2"/>
    </reaction>
</comment>
<dbReference type="PANTHER" id="PTHR47690">
    <property type="entry name" value="GLUCOKINASE"/>
    <property type="match status" value="1"/>
</dbReference>
<comment type="caution">
    <text evidence="5">The sequence shown here is derived from an EMBL/GenBank/DDBJ whole genome shotgun (WGS) entry which is preliminary data.</text>
</comment>
<dbReference type="GO" id="GO:0006096">
    <property type="term" value="P:glycolytic process"/>
    <property type="evidence" value="ECO:0007669"/>
    <property type="project" value="UniProtKB-UniRule"/>
</dbReference>
<dbReference type="Gene3D" id="3.30.420.40">
    <property type="match status" value="1"/>
</dbReference>
<dbReference type="InterPro" id="IPR050201">
    <property type="entry name" value="Bacterial_glucokinase"/>
</dbReference>
<keyword evidence="3" id="KW-0324">Glycolysis</keyword>
<dbReference type="Pfam" id="PF02685">
    <property type="entry name" value="Glucokinase"/>
    <property type="match status" value="1"/>
</dbReference>
<evidence type="ECO:0000256" key="1">
    <source>
        <dbReference type="ARBA" id="ARBA00022679"/>
    </source>
</evidence>
<evidence type="ECO:0000313" key="5">
    <source>
        <dbReference type="EMBL" id="TQF00537.1"/>
    </source>
</evidence>
<evidence type="ECO:0000256" key="4">
    <source>
        <dbReference type="RuleBase" id="RU004046"/>
    </source>
</evidence>
<name>A0A540VV12_9GAMM</name>
<feature type="binding site" evidence="3">
    <location>
        <begin position="13"/>
        <end position="18"/>
    </location>
    <ligand>
        <name>ATP</name>
        <dbReference type="ChEBI" id="CHEBI:30616"/>
    </ligand>
</feature>
<evidence type="ECO:0000256" key="3">
    <source>
        <dbReference type="HAMAP-Rule" id="MF_00524"/>
    </source>
</evidence>
<dbReference type="GO" id="GO:0005524">
    <property type="term" value="F:ATP binding"/>
    <property type="evidence" value="ECO:0007669"/>
    <property type="project" value="UniProtKB-UniRule"/>
</dbReference>
<accession>A0A540VV12</accession>
<proteinExistence type="inferred from homology"/>
<sequence>MSTGRPDQPWLVADIGGTNVRVAVVKGPQQIPQTLCQLATADYGDLAEMLSDAFTRLDGPPPRQVACALASPVAGDDVRLTNAGWHFSVVKTQAQLGLERLEVMNDWVAQGWAVPALSDNDLRTIQPGTPDLDAPRIALGPGTGLGTTLMTPHNGQWQVFAAEGGHISVAPTNAREAELILELHRRFGHCSAERIASGTGLESVYSALCQMDHCTAQAQDAEAIGQAATAGDAIALEAIDLLTRILGSATGDLMLATGARGGVYIGGGLIPALGKHFDWQAFRTRLQEKGRFDEYLRQIPVWLITHEAPALLGLAHYLEETA</sequence>
<dbReference type="CDD" id="cd24008">
    <property type="entry name" value="ASKHA_NBD_GLK"/>
    <property type="match status" value="1"/>
</dbReference>
<dbReference type="InterPro" id="IPR043129">
    <property type="entry name" value="ATPase_NBD"/>
</dbReference>
<keyword evidence="1 3" id="KW-0808">Transferase</keyword>
<dbReference type="GO" id="GO:0005829">
    <property type="term" value="C:cytosol"/>
    <property type="evidence" value="ECO:0007669"/>
    <property type="project" value="TreeGrafter"/>
</dbReference>
<evidence type="ECO:0000256" key="2">
    <source>
        <dbReference type="ARBA" id="ARBA00022777"/>
    </source>
</evidence>
<protein>
    <recommendedName>
        <fullName evidence="3">Glucokinase</fullName>
        <ecNumber evidence="3">2.7.1.2</ecNumber>
    </recommendedName>
    <alternativeName>
        <fullName evidence="3">Glucose kinase</fullName>
    </alternativeName>
</protein>
<comment type="similarity">
    <text evidence="3 4">Belongs to the bacterial glucokinase family.</text>
</comment>
<dbReference type="EMBL" id="VIFK01000010">
    <property type="protein sequence ID" value="TQF00537.1"/>
    <property type="molecule type" value="Genomic_DNA"/>
</dbReference>
<comment type="subcellular location">
    <subcellularLocation>
        <location evidence="3">Cytoplasm</location>
    </subcellularLocation>
</comment>
<dbReference type="STRING" id="1260251.SPISAL_03590"/>
<dbReference type="HAMAP" id="MF_00524">
    <property type="entry name" value="Glucokinase"/>
    <property type="match status" value="1"/>
</dbReference>
<keyword evidence="3" id="KW-0067">ATP-binding</keyword>
<dbReference type="PANTHER" id="PTHR47690:SF1">
    <property type="entry name" value="GLUCOKINASE"/>
    <property type="match status" value="1"/>
</dbReference>
<dbReference type="SUPFAM" id="SSF53067">
    <property type="entry name" value="Actin-like ATPase domain"/>
    <property type="match status" value="1"/>
</dbReference>
<dbReference type="GO" id="GO:0005536">
    <property type="term" value="F:D-glucose binding"/>
    <property type="evidence" value="ECO:0007669"/>
    <property type="project" value="InterPro"/>
</dbReference>
<dbReference type="EC" id="2.7.1.2" evidence="3"/>
<dbReference type="AlphaFoldDB" id="A0A540VV12"/>
<keyword evidence="3" id="KW-0963">Cytoplasm</keyword>
<dbReference type="NCBIfam" id="TIGR00749">
    <property type="entry name" value="glk"/>
    <property type="match status" value="1"/>
</dbReference>
<keyword evidence="2 3" id="KW-0418">Kinase</keyword>
<gene>
    <name evidence="3 5" type="primary">glk</name>
    <name evidence="5" type="ORF">FKY71_02905</name>
</gene>